<name>A0A098YBW9_9ACTN</name>
<comment type="caution">
    <text evidence="2">The sequence shown here is derived from an EMBL/GenBank/DDBJ whole genome shotgun (WGS) entry which is preliminary data.</text>
</comment>
<accession>A0A098YBW9</accession>
<evidence type="ECO:0000313" key="2">
    <source>
        <dbReference type="EMBL" id="KGH47999.1"/>
    </source>
</evidence>
<dbReference type="AlphaFoldDB" id="A0A098YBW9"/>
<proteinExistence type="predicted"/>
<sequence length="187" mass="19269">MQQRTRPTAKLFLACVLAVAPVTLAACGDEGTGDDTAAEMDPSEGVWSAGDLLEQREGEGGEAGADADAGFNGSYDSGFSEQASALVGEEVTVSATVNEVVDPNSFSITGIEETSAEPLLVVGSDIAGVLEEGQVLLVTGTVQSGFDEVAVEEELGLDLTDDGYADFAGREYIVAESVDIQVPAEQE</sequence>
<evidence type="ECO:0000256" key="1">
    <source>
        <dbReference type="SAM" id="SignalP"/>
    </source>
</evidence>
<evidence type="ECO:0008006" key="4">
    <source>
        <dbReference type="Google" id="ProtNLM"/>
    </source>
</evidence>
<dbReference type="RefSeq" id="WP_036333919.1">
    <property type="nucleotide sequence ID" value="NZ_JPMX01000013.1"/>
</dbReference>
<gene>
    <name evidence="2" type="ORF">IN07_04495</name>
</gene>
<dbReference type="OrthoDB" id="9512763at2"/>
<dbReference type="Proteomes" id="UP000029713">
    <property type="component" value="Unassembled WGS sequence"/>
</dbReference>
<feature type="signal peptide" evidence="1">
    <location>
        <begin position="1"/>
        <end position="25"/>
    </location>
</feature>
<feature type="chain" id="PRO_5001942312" description="DUF5666 domain-containing protein" evidence="1">
    <location>
        <begin position="26"/>
        <end position="187"/>
    </location>
</feature>
<evidence type="ECO:0000313" key="3">
    <source>
        <dbReference type="Proteomes" id="UP000029713"/>
    </source>
</evidence>
<keyword evidence="3" id="KW-1185">Reference proteome</keyword>
<protein>
    <recommendedName>
        <fullName evidence="4">DUF5666 domain-containing protein</fullName>
    </recommendedName>
</protein>
<dbReference type="EMBL" id="JPMX01000013">
    <property type="protein sequence ID" value="KGH47999.1"/>
    <property type="molecule type" value="Genomic_DNA"/>
</dbReference>
<dbReference type="PROSITE" id="PS51257">
    <property type="entry name" value="PROKAR_LIPOPROTEIN"/>
    <property type="match status" value="1"/>
</dbReference>
<keyword evidence="1" id="KW-0732">Signal</keyword>
<reference evidence="2 3" key="1">
    <citation type="submission" date="2014-07" db="EMBL/GenBank/DDBJ databases">
        <title>Biosystematic studies on Modestobacter strains isolated from extreme hyper-arid desert soil and from historic building.</title>
        <authorList>
            <person name="Bukarasam K."/>
            <person name="Bull A."/>
            <person name="Girard G."/>
            <person name="van Wezel G."/>
            <person name="Goodfellow M."/>
        </authorList>
    </citation>
    <scope>NUCLEOTIDE SEQUENCE [LARGE SCALE GENOMIC DNA]</scope>
    <source>
        <strain evidence="2 3">KNN45-2b</strain>
    </source>
</reference>
<organism evidence="2 3">
    <name type="scientific">Modestobacter caceresii</name>
    <dbReference type="NCBI Taxonomy" id="1522368"/>
    <lineage>
        <taxon>Bacteria</taxon>
        <taxon>Bacillati</taxon>
        <taxon>Actinomycetota</taxon>
        <taxon>Actinomycetes</taxon>
        <taxon>Geodermatophilales</taxon>
        <taxon>Geodermatophilaceae</taxon>
        <taxon>Modestobacter</taxon>
    </lineage>
</organism>